<sequence>MFRRVVPVFVLGAAAVLTLAGCGAHDSTGQVSVTVSPNAADHAYEVKVFTASTGKLSEHQRVFPGGTADFAGVPLGEVTIRAGELCPQKTTVTNDAVASVTLTTTGC</sequence>
<protein>
    <recommendedName>
        <fullName evidence="6">Lipoprotein</fullName>
    </recommendedName>
</protein>
<dbReference type="RefSeq" id="WP_175352088.1">
    <property type="nucleotide sequence ID" value="NZ_BAAAWQ010000001.1"/>
</dbReference>
<comment type="caution">
    <text evidence="2">The sequence shown here is derived from an EMBL/GenBank/DDBJ whole genome shotgun (WGS) entry which is preliminary data.</text>
</comment>
<name>A0AAW3T5V5_9MICO</name>
<keyword evidence="4" id="KW-1185">Reference proteome</keyword>
<evidence type="ECO:0000256" key="1">
    <source>
        <dbReference type="SAM" id="SignalP"/>
    </source>
</evidence>
<accession>A0AAW3T5V5</accession>
<proteinExistence type="predicted"/>
<dbReference type="PROSITE" id="PS51257">
    <property type="entry name" value="PROKAR_LIPOPROTEIN"/>
    <property type="match status" value="1"/>
</dbReference>
<feature type="chain" id="PRO_5043576662" description="Lipoprotein" evidence="1">
    <location>
        <begin position="21"/>
        <end position="107"/>
    </location>
</feature>
<evidence type="ECO:0000313" key="3">
    <source>
        <dbReference type="EMBL" id="NUU14619.1"/>
    </source>
</evidence>
<evidence type="ECO:0000313" key="5">
    <source>
        <dbReference type="Proteomes" id="UP000590225"/>
    </source>
</evidence>
<dbReference type="Proteomes" id="UP000573001">
    <property type="component" value="Unassembled WGS sequence"/>
</dbReference>
<reference evidence="3 4" key="1">
    <citation type="submission" date="2020-05" db="EMBL/GenBank/DDBJ databases">
        <title>Genome Sequencing of Type Strains.</title>
        <authorList>
            <person name="Lemaire J.F."/>
            <person name="Inderbitzin P."/>
            <person name="Gregorio O.A."/>
            <person name="Collins S.B."/>
            <person name="Wespe N."/>
            <person name="Knight-Connoni V."/>
        </authorList>
    </citation>
    <scope>NUCLEOTIDE SEQUENCE [LARGE SCALE GENOMIC DNA]</scope>
    <source>
        <strain evidence="3 4">ATCC 19096</strain>
    </source>
</reference>
<gene>
    <name evidence="2" type="ORF">FHW23_001049</name>
    <name evidence="3" type="ORF">HP507_12350</name>
</gene>
<evidence type="ECO:0000313" key="4">
    <source>
        <dbReference type="Proteomes" id="UP000573001"/>
    </source>
</evidence>
<feature type="signal peptide" evidence="1">
    <location>
        <begin position="1"/>
        <end position="20"/>
    </location>
</feature>
<evidence type="ECO:0000313" key="2">
    <source>
        <dbReference type="EMBL" id="MBA8989817.1"/>
    </source>
</evidence>
<dbReference type="Proteomes" id="UP000590225">
    <property type="component" value="Unassembled WGS sequence"/>
</dbReference>
<evidence type="ECO:0008006" key="6">
    <source>
        <dbReference type="Google" id="ProtNLM"/>
    </source>
</evidence>
<dbReference type="AlphaFoldDB" id="A0AAW3T5V5"/>
<dbReference type="EMBL" id="JACGXP010000001">
    <property type="protein sequence ID" value="MBA8989817.1"/>
    <property type="molecule type" value="Genomic_DNA"/>
</dbReference>
<dbReference type="EMBL" id="JABMCE010000082">
    <property type="protein sequence ID" value="NUU14619.1"/>
    <property type="molecule type" value="Genomic_DNA"/>
</dbReference>
<keyword evidence="1" id="KW-0732">Signal</keyword>
<reference evidence="2 5" key="2">
    <citation type="submission" date="2020-07" db="EMBL/GenBank/DDBJ databases">
        <title>Above-ground endophytic microbial communities from plants in different locations in the United States.</title>
        <authorList>
            <person name="Frank C."/>
        </authorList>
    </citation>
    <scope>NUCLEOTIDE SEQUENCE [LARGE SCALE GENOMIC DNA]</scope>
    <source>
        <strain evidence="2 5">WPL5_2</strain>
    </source>
</reference>
<organism evidence="2 5">
    <name type="scientific">Curtobacterium pusillum</name>
    <dbReference type="NCBI Taxonomy" id="69373"/>
    <lineage>
        <taxon>Bacteria</taxon>
        <taxon>Bacillati</taxon>
        <taxon>Actinomycetota</taxon>
        <taxon>Actinomycetes</taxon>
        <taxon>Micrococcales</taxon>
        <taxon>Microbacteriaceae</taxon>
        <taxon>Curtobacterium</taxon>
    </lineage>
</organism>